<evidence type="ECO:0000313" key="2">
    <source>
        <dbReference type="Proteomes" id="UP000270411"/>
    </source>
</evidence>
<evidence type="ECO:0000313" key="1">
    <source>
        <dbReference type="EMBL" id="AZG13783.1"/>
    </source>
</evidence>
<protein>
    <submittedName>
        <fullName evidence="1">Transposase</fullName>
    </submittedName>
</protein>
<reference evidence="2" key="1">
    <citation type="submission" date="2018-11" db="EMBL/GenBank/DDBJ databases">
        <title>FDA dAtabase for Regulatory Grade micrObial Sequences (FDA-ARGOS): Supporting development and validation of Infectious Disease Dx tests.</title>
        <authorList>
            <person name="Goldberg B."/>
            <person name="Campos J."/>
            <person name="Tallon L."/>
            <person name="Sadzewicz L."/>
            <person name="Zhao X."/>
            <person name="Vavikolanu K."/>
            <person name="Mehta A."/>
            <person name="Aluvathingal J."/>
            <person name="Nadendla S."/>
            <person name="Geyer C."/>
            <person name="Nandy P."/>
            <person name="Yan Y."/>
            <person name="Sichtig H."/>
        </authorList>
    </citation>
    <scope>NUCLEOTIDE SEQUENCE [LARGE SCALE GENOMIC DNA]</scope>
    <source>
        <strain evidence="2">FDAARGOS_614</strain>
    </source>
</reference>
<dbReference type="OrthoDB" id="9131647at2"/>
<dbReference type="EMBL" id="CP033969">
    <property type="protein sequence ID" value="AZG13783.1"/>
    <property type="molecule type" value="Genomic_DNA"/>
</dbReference>
<sequence>MSERDKSTVERPGYTGELIRYVPIPALHLGSVVSDIPPVVHAVGRVKARHPVELIYHWGRYGFPRYGVEDFENRDCWTFSNDLQEAAAIGFKWLENNCALEQIPEDQDGEVTYGYVARGVVDEPDLEHLLYSGDIWKAAGADMDEVATPEILTRVRNELLRVYASRGGGPFFLLDFSDPKKVSQYLSDWANEIDDERLYGE</sequence>
<organism evidence="1 2">
    <name type="scientific">Cupriavidus pauculus</name>
    <dbReference type="NCBI Taxonomy" id="82633"/>
    <lineage>
        <taxon>Bacteria</taxon>
        <taxon>Pseudomonadati</taxon>
        <taxon>Pseudomonadota</taxon>
        <taxon>Betaproteobacteria</taxon>
        <taxon>Burkholderiales</taxon>
        <taxon>Burkholderiaceae</taxon>
        <taxon>Cupriavidus</taxon>
    </lineage>
</organism>
<accession>A0A3G8GZW3</accession>
<dbReference type="KEGG" id="cpau:EHF44_10155"/>
<dbReference type="Proteomes" id="UP000270411">
    <property type="component" value="Chromosome 1"/>
</dbReference>
<dbReference type="AlphaFoldDB" id="A0A3G8GZW3"/>
<dbReference type="RefSeq" id="WP_124683634.1">
    <property type="nucleotide sequence ID" value="NZ_CP033969.1"/>
</dbReference>
<proteinExistence type="predicted"/>
<gene>
    <name evidence="1" type="ORF">EHF44_10155</name>
</gene>
<name>A0A3G8GZW3_9BURK</name>